<feature type="compositionally biased region" description="Basic and acidic residues" evidence="1">
    <location>
        <begin position="80"/>
        <end position="94"/>
    </location>
</feature>
<keyword evidence="4" id="KW-1185">Reference proteome</keyword>
<gene>
    <name evidence="3" type="ORF">C9374_002653</name>
</gene>
<comment type="caution">
    <text evidence="3">The sequence shown here is derived from an EMBL/GenBank/DDBJ whole genome shotgun (WGS) entry which is preliminary data.</text>
</comment>
<feature type="region of interest" description="Disordered" evidence="1">
    <location>
        <begin position="40"/>
        <end position="94"/>
    </location>
</feature>
<dbReference type="GeneID" id="68095108"/>
<keyword evidence="2" id="KW-1133">Transmembrane helix</keyword>
<protein>
    <submittedName>
        <fullName evidence="3">Uncharacterized protein</fullName>
    </submittedName>
</protein>
<evidence type="ECO:0000256" key="1">
    <source>
        <dbReference type="SAM" id="MobiDB-lite"/>
    </source>
</evidence>
<feature type="compositionally biased region" description="Basic and acidic residues" evidence="1">
    <location>
        <begin position="40"/>
        <end position="52"/>
    </location>
</feature>
<dbReference type="Proteomes" id="UP000816034">
    <property type="component" value="Unassembled WGS sequence"/>
</dbReference>
<dbReference type="RefSeq" id="XP_044550199.1">
    <property type="nucleotide sequence ID" value="XM_044692094.1"/>
</dbReference>
<name>A0AA88GSH2_NAELO</name>
<accession>A0AA88GSH2</accession>
<dbReference type="AlphaFoldDB" id="A0AA88GSH2"/>
<dbReference type="EMBL" id="PYSW02000016">
    <property type="protein sequence ID" value="KAG2386207.1"/>
    <property type="molecule type" value="Genomic_DNA"/>
</dbReference>
<sequence length="456" mass="53237">MLKGKAFGRLSLNSPSLSFWNSKYYVTSRMFSKTLFNHSDHERKTSQADPSRKIFNQETNDRQDQTSHQKSKKPQTSSADDVHQENNSNEKIKRASESSLPFLHEVKEELFSNEGQRSKYYLSKFFTQSVGSTEVVQYVMNIRIPKWLAPLAILIVLYFVLTQIKMKTQVGELIKQIKDAKFISNRGQDESENNERLIKVYGKVKCSVEKPLNSETPQLEVMNKSKHSQHRHTPRQDHDILMYHYIIRSVENGSKGFASNTEFYEIVYATSFPIYLKYYLEENIIENERNTFEKKWWSNDNSKDSKPRLLPQYSMILDIMNENQTKKLVSTFSDEGLHKLSPNEIAPFLHTERIISTSNKANVIDFFSELEKIAQKSSMKPVASINLENTLKHGNTYYITEKVLRVDDSVFVMGPLRKELEVLHLNCNIISSHNEKDLIHNLQKQNSFLVRKYYEF</sequence>
<keyword evidence="2" id="KW-0812">Transmembrane</keyword>
<feature type="transmembrane region" description="Helical" evidence="2">
    <location>
        <begin position="147"/>
        <end position="166"/>
    </location>
</feature>
<evidence type="ECO:0000313" key="4">
    <source>
        <dbReference type="Proteomes" id="UP000816034"/>
    </source>
</evidence>
<organism evidence="3 4">
    <name type="scientific">Naegleria lovaniensis</name>
    <name type="common">Amoeba</name>
    <dbReference type="NCBI Taxonomy" id="51637"/>
    <lineage>
        <taxon>Eukaryota</taxon>
        <taxon>Discoba</taxon>
        <taxon>Heterolobosea</taxon>
        <taxon>Tetramitia</taxon>
        <taxon>Eutetramitia</taxon>
        <taxon>Vahlkampfiidae</taxon>
        <taxon>Naegleria</taxon>
    </lineage>
</organism>
<evidence type="ECO:0000256" key="2">
    <source>
        <dbReference type="SAM" id="Phobius"/>
    </source>
</evidence>
<reference evidence="3 4" key="1">
    <citation type="journal article" date="2018" name="BMC Genomics">
        <title>The genome of Naegleria lovaniensis, the basis for a comparative approach to unravel pathogenicity factors of the human pathogenic amoeba N. fowleri.</title>
        <authorList>
            <person name="Liechti N."/>
            <person name="Schurch N."/>
            <person name="Bruggmann R."/>
            <person name="Wittwer M."/>
        </authorList>
    </citation>
    <scope>NUCLEOTIDE SEQUENCE [LARGE SCALE GENOMIC DNA]</scope>
    <source>
        <strain evidence="3 4">ATCC 30569</strain>
    </source>
</reference>
<proteinExistence type="predicted"/>
<evidence type="ECO:0000313" key="3">
    <source>
        <dbReference type="EMBL" id="KAG2386207.1"/>
    </source>
</evidence>
<keyword evidence="2" id="KW-0472">Membrane</keyword>